<name>A0ACD5GY37_9CYAN</name>
<sequence>MFVRRVSFVALLAILLGGTGAIAFAQPMPEVFQIAQQGREIARKMAIASCRS</sequence>
<reference evidence="1 2" key="1">
    <citation type="journal article" date="2016" name="Genome Announc.">
        <title>Draft Genome Sequence of the Thermotolerant Cyanobacterium Desertifilum sp. IPPAS B-1220.</title>
        <authorList>
            <person name="Mironov K.S."/>
            <person name="Sinetova M.A."/>
            <person name="Bolatkhan K."/>
            <person name="Zayadan B.K."/>
            <person name="Ustinova V.V."/>
            <person name="Kupriyanova E.V."/>
            <person name="Skrypnik A.N."/>
            <person name="Gogoleva N.E."/>
            <person name="Gogolev Y.V."/>
            <person name="Los D.A."/>
        </authorList>
    </citation>
    <scope>NUCLEOTIDE SEQUENCE [LARGE SCALE GENOMIC DNA]</scope>
    <source>
        <strain evidence="1 2">IPPAS B-1220</strain>
    </source>
</reference>
<accession>A0ACD5GY37</accession>
<evidence type="ECO:0000313" key="1">
    <source>
        <dbReference type="EMBL" id="XPM65915.1"/>
    </source>
</evidence>
<dbReference type="EMBL" id="CP182909">
    <property type="protein sequence ID" value="XPM65915.1"/>
    <property type="molecule type" value="Genomic_DNA"/>
</dbReference>
<organism evidence="1 2">
    <name type="scientific">Desertifilum tharense IPPAS B-1220</name>
    <dbReference type="NCBI Taxonomy" id="1781255"/>
    <lineage>
        <taxon>Bacteria</taxon>
        <taxon>Bacillati</taxon>
        <taxon>Cyanobacteriota</taxon>
        <taxon>Cyanophyceae</taxon>
        <taxon>Desertifilales</taxon>
        <taxon>Desertifilaceae</taxon>
        <taxon>Desertifilum</taxon>
    </lineage>
</organism>
<dbReference type="Proteomes" id="UP000095472">
    <property type="component" value="Chromosome"/>
</dbReference>
<gene>
    <name evidence="1" type="ORF">BH720_010660</name>
</gene>
<protein>
    <submittedName>
        <fullName evidence="1">Uncharacterized protein</fullName>
    </submittedName>
</protein>
<proteinExistence type="predicted"/>
<evidence type="ECO:0000313" key="2">
    <source>
        <dbReference type="Proteomes" id="UP000095472"/>
    </source>
</evidence>
<keyword evidence="2" id="KW-1185">Reference proteome</keyword>